<sequence length="232" mass="25796">MEEVLYKDDSPRFQQPFFNPIISSETYSKREDTSGSVSPMHKLPSLSSVVLEQVRQQDFHLKPPDSVISHIPTVSDLPTFKQSPRVFQVSPKQMIKKESKRYLKSLESVIPTGLLTSSKIKSDLLSQQIREKLGHNHFDMRKGRSIANNLGGVSDVNERLVRFTGNNNLQNKVRSSLDLGKRPGTVISVIGEVSVPSTANKVRKSSVENAINNGGPDIVTVKAQLSRFSALK</sequence>
<organism evidence="1 2">
    <name type="scientific">Halteria grandinella</name>
    <dbReference type="NCBI Taxonomy" id="5974"/>
    <lineage>
        <taxon>Eukaryota</taxon>
        <taxon>Sar</taxon>
        <taxon>Alveolata</taxon>
        <taxon>Ciliophora</taxon>
        <taxon>Intramacronucleata</taxon>
        <taxon>Spirotrichea</taxon>
        <taxon>Stichotrichia</taxon>
        <taxon>Sporadotrichida</taxon>
        <taxon>Halteriidae</taxon>
        <taxon>Halteria</taxon>
    </lineage>
</organism>
<keyword evidence="2" id="KW-1185">Reference proteome</keyword>
<accession>A0A8J8NRY6</accession>
<evidence type="ECO:0000313" key="2">
    <source>
        <dbReference type="Proteomes" id="UP000785679"/>
    </source>
</evidence>
<proteinExistence type="predicted"/>
<evidence type="ECO:0000313" key="1">
    <source>
        <dbReference type="EMBL" id="TNV79440.1"/>
    </source>
</evidence>
<comment type="caution">
    <text evidence="1">The sequence shown here is derived from an EMBL/GenBank/DDBJ whole genome shotgun (WGS) entry which is preliminary data.</text>
</comment>
<dbReference type="AlphaFoldDB" id="A0A8J8NRY6"/>
<gene>
    <name evidence="1" type="ORF">FGO68_gene17174</name>
</gene>
<dbReference type="Proteomes" id="UP000785679">
    <property type="component" value="Unassembled WGS sequence"/>
</dbReference>
<reference evidence="1" key="1">
    <citation type="submission" date="2019-06" db="EMBL/GenBank/DDBJ databases">
        <authorList>
            <person name="Zheng W."/>
        </authorList>
    </citation>
    <scope>NUCLEOTIDE SEQUENCE</scope>
    <source>
        <strain evidence="1">QDHG01</strain>
    </source>
</reference>
<name>A0A8J8NRY6_HALGN</name>
<dbReference type="EMBL" id="RRYP01008914">
    <property type="protein sequence ID" value="TNV79440.1"/>
    <property type="molecule type" value="Genomic_DNA"/>
</dbReference>
<protein>
    <submittedName>
        <fullName evidence="1">Uncharacterized protein</fullName>
    </submittedName>
</protein>